<comment type="subcellular location">
    <subcellularLocation>
        <location evidence="1">Nucleus</location>
    </subcellularLocation>
</comment>
<dbReference type="OrthoDB" id="372624at2759"/>
<dbReference type="Pfam" id="PF07529">
    <property type="entry name" value="HSA"/>
    <property type="match status" value="1"/>
</dbReference>
<feature type="compositionally biased region" description="Low complexity" evidence="4">
    <location>
        <begin position="132"/>
        <end position="151"/>
    </location>
</feature>
<name>A0A1E7FG37_9STRA</name>
<evidence type="ECO:0000313" key="7">
    <source>
        <dbReference type="EMBL" id="OEU17138.1"/>
    </source>
</evidence>
<evidence type="ECO:0008006" key="9">
    <source>
        <dbReference type="Google" id="ProtNLM"/>
    </source>
</evidence>
<feature type="compositionally biased region" description="Polar residues" evidence="4">
    <location>
        <begin position="48"/>
        <end position="59"/>
    </location>
</feature>
<keyword evidence="2" id="KW-0156">Chromatin regulator</keyword>
<feature type="compositionally biased region" description="Basic and acidic residues" evidence="4">
    <location>
        <begin position="1873"/>
        <end position="1884"/>
    </location>
</feature>
<dbReference type="GO" id="GO:0005634">
    <property type="term" value="C:nucleus"/>
    <property type="evidence" value="ECO:0007669"/>
    <property type="project" value="UniProtKB-SubCell"/>
</dbReference>
<evidence type="ECO:0000259" key="5">
    <source>
        <dbReference type="PROSITE" id="PS50090"/>
    </source>
</evidence>
<feature type="compositionally biased region" description="Polar residues" evidence="4">
    <location>
        <begin position="2218"/>
        <end position="2232"/>
    </location>
</feature>
<feature type="compositionally biased region" description="Polar residues" evidence="4">
    <location>
        <begin position="613"/>
        <end position="622"/>
    </location>
</feature>
<dbReference type="InterPro" id="IPR027417">
    <property type="entry name" value="P-loop_NTPase"/>
</dbReference>
<feature type="domain" description="HSA" evidence="6">
    <location>
        <begin position="534"/>
        <end position="609"/>
    </location>
</feature>
<evidence type="ECO:0000256" key="2">
    <source>
        <dbReference type="ARBA" id="ARBA00022853"/>
    </source>
</evidence>
<dbReference type="EMBL" id="KV784357">
    <property type="protein sequence ID" value="OEU17138.1"/>
    <property type="molecule type" value="Genomic_DNA"/>
</dbReference>
<evidence type="ECO:0000256" key="1">
    <source>
        <dbReference type="ARBA" id="ARBA00004123"/>
    </source>
</evidence>
<feature type="compositionally biased region" description="Basic and acidic residues" evidence="4">
    <location>
        <begin position="242"/>
        <end position="257"/>
    </location>
</feature>
<evidence type="ECO:0000256" key="4">
    <source>
        <dbReference type="SAM" id="MobiDB-lite"/>
    </source>
</evidence>
<dbReference type="KEGG" id="fcy:FRACYDRAFT_260735"/>
<feature type="compositionally biased region" description="Basic and acidic residues" evidence="4">
    <location>
        <begin position="2506"/>
        <end position="2519"/>
    </location>
</feature>
<evidence type="ECO:0000313" key="8">
    <source>
        <dbReference type="Proteomes" id="UP000095751"/>
    </source>
</evidence>
<gene>
    <name evidence="7" type="ORF">FRACYDRAFT_260735</name>
</gene>
<dbReference type="GO" id="GO:0006281">
    <property type="term" value="P:DNA repair"/>
    <property type="evidence" value="ECO:0007669"/>
    <property type="project" value="TreeGrafter"/>
</dbReference>
<feature type="compositionally biased region" description="Polar residues" evidence="4">
    <location>
        <begin position="353"/>
        <end position="377"/>
    </location>
</feature>
<dbReference type="GO" id="GO:0035267">
    <property type="term" value="C:NuA4 histone acetyltransferase complex"/>
    <property type="evidence" value="ECO:0007669"/>
    <property type="project" value="TreeGrafter"/>
</dbReference>
<feature type="domain" description="Myb-like" evidence="5">
    <location>
        <begin position="2091"/>
        <end position="2162"/>
    </location>
</feature>
<feature type="region of interest" description="Disordered" evidence="4">
    <location>
        <begin position="1868"/>
        <end position="1898"/>
    </location>
</feature>
<protein>
    <recommendedName>
        <fullName evidence="9">HSA domain-containing protein</fullName>
    </recommendedName>
</protein>
<feature type="region of interest" description="Disordered" evidence="4">
    <location>
        <begin position="234"/>
        <end position="264"/>
    </location>
</feature>
<evidence type="ECO:0000256" key="3">
    <source>
        <dbReference type="ARBA" id="ARBA00023242"/>
    </source>
</evidence>
<feature type="compositionally biased region" description="Low complexity" evidence="4">
    <location>
        <begin position="390"/>
        <end position="401"/>
    </location>
</feature>
<keyword evidence="8" id="KW-1185">Reference proteome</keyword>
<accession>A0A1E7FG37</accession>
<feature type="region of interest" description="Disordered" evidence="4">
    <location>
        <begin position="709"/>
        <end position="747"/>
    </location>
</feature>
<dbReference type="Gene3D" id="3.40.50.300">
    <property type="entry name" value="P-loop containing nucleotide triphosphate hydrolases"/>
    <property type="match status" value="1"/>
</dbReference>
<feature type="compositionally biased region" description="Basic residues" evidence="4">
    <location>
        <begin position="1"/>
        <end position="13"/>
    </location>
</feature>
<keyword evidence="3" id="KW-0539">Nucleus</keyword>
<feature type="region of interest" description="Disordered" evidence="4">
    <location>
        <begin position="303"/>
        <end position="449"/>
    </location>
</feature>
<feature type="region of interest" description="Disordered" evidence="4">
    <location>
        <begin position="1"/>
        <end position="170"/>
    </location>
</feature>
<feature type="compositionally biased region" description="Polar residues" evidence="4">
    <location>
        <begin position="406"/>
        <end position="449"/>
    </location>
</feature>
<dbReference type="SMART" id="SM00573">
    <property type="entry name" value="HSA"/>
    <property type="match status" value="1"/>
</dbReference>
<reference evidence="7 8" key="1">
    <citation type="submission" date="2016-09" db="EMBL/GenBank/DDBJ databases">
        <title>Extensive genetic diversity and differential bi-allelic expression allows diatom success in the polar Southern Ocean.</title>
        <authorList>
            <consortium name="DOE Joint Genome Institute"/>
            <person name="Mock T."/>
            <person name="Otillar R.P."/>
            <person name="Strauss J."/>
            <person name="Dupont C."/>
            <person name="Frickenhaus S."/>
            <person name="Maumus F."/>
            <person name="Mcmullan M."/>
            <person name="Sanges R."/>
            <person name="Schmutz J."/>
            <person name="Toseland A."/>
            <person name="Valas R."/>
            <person name="Veluchamy A."/>
            <person name="Ward B.J."/>
            <person name="Allen A."/>
            <person name="Barry K."/>
            <person name="Falciatore A."/>
            <person name="Ferrante M."/>
            <person name="Fortunato A.E."/>
            <person name="Gloeckner G."/>
            <person name="Gruber A."/>
            <person name="Hipkin R."/>
            <person name="Janech M."/>
            <person name="Kroth P."/>
            <person name="Leese F."/>
            <person name="Lindquist E."/>
            <person name="Lyon B.R."/>
            <person name="Martin J."/>
            <person name="Mayer C."/>
            <person name="Parker M."/>
            <person name="Quesneville H."/>
            <person name="Raymond J."/>
            <person name="Uhlig C."/>
            <person name="Valentin K.U."/>
            <person name="Worden A.Z."/>
            <person name="Armbrust E.V."/>
            <person name="Bowler C."/>
            <person name="Green B."/>
            <person name="Moulton V."/>
            <person name="Van Oosterhout C."/>
            <person name="Grigoriev I."/>
        </authorList>
    </citation>
    <scope>NUCLEOTIDE SEQUENCE [LARGE SCALE GENOMIC DNA]</scope>
    <source>
        <strain evidence="7 8">CCMP1102</strain>
    </source>
</reference>
<feature type="compositionally biased region" description="Basic and acidic residues" evidence="4">
    <location>
        <begin position="2261"/>
        <end position="2274"/>
    </location>
</feature>
<organism evidence="7 8">
    <name type="scientific">Fragilariopsis cylindrus CCMP1102</name>
    <dbReference type="NCBI Taxonomy" id="635003"/>
    <lineage>
        <taxon>Eukaryota</taxon>
        <taxon>Sar</taxon>
        <taxon>Stramenopiles</taxon>
        <taxon>Ochrophyta</taxon>
        <taxon>Bacillariophyta</taxon>
        <taxon>Bacillariophyceae</taxon>
        <taxon>Bacillariophycidae</taxon>
        <taxon>Bacillariales</taxon>
        <taxon>Bacillariaceae</taxon>
        <taxon>Fragilariopsis</taxon>
    </lineage>
</organism>
<dbReference type="GO" id="GO:0006325">
    <property type="term" value="P:chromatin organization"/>
    <property type="evidence" value="ECO:0007669"/>
    <property type="project" value="UniProtKB-KW"/>
</dbReference>
<feature type="region of interest" description="Disordered" evidence="4">
    <location>
        <begin position="2218"/>
        <end position="2321"/>
    </location>
</feature>
<dbReference type="PANTHER" id="PTHR46459:SF1">
    <property type="entry name" value="E1A-BINDING PROTEIN P400"/>
    <property type="match status" value="1"/>
</dbReference>
<feature type="compositionally biased region" description="Polar residues" evidence="4">
    <location>
        <begin position="303"/>
        <end position="332"/>
    </location>
</feature>
<feature type="region of interest" description="Disordered" evidence="4">
    <location>
        <begin position="2396"/>
        <end position="2519"/>
    </location>
</feature>
<dbReference type="PANTHER" id="PTHR46459">
    <property type="entry name" value="E1A-BINDING PROTEIN P400-RELATED"/>
    <property type="match status" value="1"/>
</dbReference>
<sequence>MSSTKNNKRKRGSKAGINSTASNRQQRAVAPDSAQDSAITSSTSTADNVSRSTPITNNIAIEPSASDETEASSSSQLPTVAREKGGTKNTNEQVGVKKVQEPINNDKNNEKEKVDNSSSSSSNENMTDKKSNTNSLDASSSCSSSEDGTSTTRRHALHTASYDDDDDDNHHRREKRMQDMILHRSMLLERVKSCRSSAEKRIGEFSSKSQGNNSNNELTDDEEIAAFRNMTKRANQAARKNNRGDGDGKGGTNEKRTSLSLRRGSNIGKRMNAALSSLVPGSNLTTNANANAVDSNDVAAQTSVSVSDKCTSSTKSAIKVSPSSKSNISQKATRLPVNPIGTSTTTTTNTKTVVQANNSNPKSNKVTPYPIQSTKQSEVPRPQPRGRPPNSKNNKTSNKLSGQSGGSQQLAPTSSIIARTDQNTNKSAGPTMMTTNNFNPRSSLAQASASSKVHFPEAILLREKRDQVQMKLRNLMERQQHSNDPSIMTMSGGGMKSNFDDEAHARRAVTTAGGVTSKPLMKKKINVTTELEIPSPAQLPQRRKTHWDTLLQEMSWLASDFMEERKWKLSTARLISSKIPAQGISSDRRKRSAEVISHDASRDLHIDNIALSASSLDNPNSSRETKHLNKKDTRRRYTPPATEDENIAKSNSQILSCMISELDVAIKQGGSFEVSDKYHQAALKQFVSTRSDILEKLTAISTSKYLATQNHPNDKLSPIKQNDEDTTSTANTVDMIDVDNNNKDDSRLKDSNFDSINDYIDNIHNVCRSRYKSSTRESTTKSLKSGNIKLAPKQKEMIDFVDKVWSGKPCTSAMILGPTISGKTFATATIIWKQRTKGPQLLICPPRSMIRWKHELNLFSNIRVLTFGLVGGISNPNGSNDVGEIKPADVIVCEYSTVNRMKSILNAMSVSLYSVIIDLRHFHGLLESLGTSSSSSGVDPHFPPELLSNNWWGDIIAVSKKRDTRCLFVDYCDADPLSLSKCGLGQKEQIRILAKRAACIIGPEIFDSGSHSIQRQVISWARKRGKNGTTDKATRIRNVLSDVIDPMCFRVENQIVSSSDFKWDLRPCTMSSAQREEYEKCCYAVRGALSLTLLDDPKKSSSSHRRSISVASNALFRLRQHCFHAKGLEIHSTSASHNGHSSCLNAGNNPSQPDFDSVYSILRSSAKLKELVLILVEKGGYSINCDESTRKLLGLNGDVKTDNKTKKSAKKVAIFAALPDIQHLVSTLLNSLGIQNELFRRDSSYAISGKNAKLDVSLCSNLDHHQKRHEVTAWAESQSALSRFCDKKNSRKTNIIVAAPAVFFGRNCGLGVEGADMIITLDSDWSGRDGYIVDSLIRRWRAKNELVGKEDKLIRLVCADSVESKLFSDCNNHKGAFAWPLDSEGFLTIPSSQDEALKIYRLLIERDAPSYFSFPAVDILKKRGDLLSDVLASSRNMPSFFGSGEAATFLPRRNSYTIKPAINEEEITTELQFLRNFLQKEQTSSLVSIQLSALEKVSMTPTLLSYGSTLPAGSMSRQDLPVIASRLFLEKLMESHSVSNNFGVNSSSQSLQPMGSFTNDSADVDEVPLDPAIDGNPSSLLFYEPCQELFQINSKRRYNAYAKIFSSSWDGINVRDGNQGCEPLVFFPPLFPLLEECSKRARIGHQATSSSKVDSNPQEAAKVNDNVENDQLLKRKDRGLTEVHADVKPDLKRLKTQSPPSEMNGHVNALSSVGAIAPESSAQTNGSTPVVSKEKVVIDNAITKTVAVGPNSEIESKVDENESNGFIMIEEDFGLLGAGAIPKPIDAISFSVHDTKATNSAIFCDNRYDFTSFNFPCDAEETGTSALENMDEGMQSVLLFVKKRPMSYLESQTSYRFAQGASGIVPLSIGNKSSKDPSADESGKKTRKRGSQLSSQMPHTAFTRLPGSVGAQLNQIVPRSPLPANSRQMKGDHRHKLLASYYARQRITGLTLFDSIPYRVAAMRVERRVAERLERLMWKSTLTHDSGPGLPIQLVEESYSIDKNRNSPCQGWASIIEELKDGSMSGDTAIFQSNMQRQELRRSLVSPRCVDFGTFEVGYLASPSGMTGISTPRFRVGVSLPMGVKVMQPTREQKILSSWNLRDDKILQDSAKKFGMNWLLVASAMSGFEHVVTNESLTGIERLVPSIPKSARQCRDRWQALAQNEPSLANEVRKSERLFRENASLRCDKIETNKESNKEGKVEVRLAARVSILSKSSNFINPTQTRETYTDNQNEEDGTRNDMDIVNDVPNGIASSISNTVDKKQDDATGDHKSSNVVCDSKNKSAGATPDVDMTDRLPPQDRPKPKRRSFSAMSISRSRRQVIPMSIPGVVAGENQAGHPVPSHPSHMQSVQSSVTALWASGRTEMWPLQILDLADKQRSGAAAAATVVRTGSLQRGDISTTSNNSSRRHGTDNTAYQHRYPPPSSQPTSSVRGAPVVFSPVPPNVVRPVAPRPVNTTVPPHHQQQQQQQQRHRNPPPPVAAATVQAYIPPPPTSVTKPPSNNEKQTKSTTKDSAKKE</sequence>
<dbReference type="PROSITE" id="PS50090">
    <property type="entry name" value="MYB_LIKE"/>
    <property type="match status" value="1"/>
</dbReference>
<proteinExistence type="predicted"/>
<feature type="region of interest" description="Disordered" evidence="4">
    <location>
        <begin position="613"/>
        <end position="648"/>
    </location>
</feature>
<dbReference type="PROSITE" id="PS51204">
    <property type="entry name" value="HSA"/>
    <property type="match status" value="1"/>
</dbReference>
<evidence type="ECO:0000259" key="6">
    <source>
        <dbReference type="PROSITE" id="PS51204"/>
    </source>
</evidence>
<feature type="compositionally biased region" description="Basic and acidic residues" evidence="4">
    <location>
        <begin position="2294"/>
        <end position="2304"/>
    </location>
</feature>
<dbReference type="SUPFAM" id="SSF52540">
    <property type="entry name" value="P-loop containing nucleoside triphosphate hydrolases"/>
    <property type="match status" value="1"/>
</dbReference>
<dbReference type="InterPro" id="IPR014012">
    <property type="entry name" value="HSA_dom"/>
</dbReference>
<dbReference type="GO" id="GO:0003682">
    <property type="term" value="F:chromatin binding"/>
    <property type="evidence" value="ECO:0007669"/>
    <property type="project" value="TreeGrafter"/>
</dbReference>
<feature type="compositionally biased region" description="Low complexity" evidence="4">
    <location>
        <begin position="2448"/>
        <end position="2471"/>
    </location>
</feature>
<feature type="compositionally biased region" description="Polar residues" evidence="4">
    <location>
        <begin position="16"/>
        <end position="26"/>
    </location>
</feature>
<feature type="compositionally biased region" description="Low complexity" evidence="4">
    <location>
        <begin position="32"/>
        <end position="47"/>
    </location>
</feature>
<dbReference type="Gene3D" id="1.10.10.60">
    <property type="entry name" value="Homeodomain-like"/>
    <property type="match status" value="1"/>
</dbReference>
<dbReference type="InParanoid" id="A0A1E7FG37"/>
<dbReference type="Proteomes" id="UP000095751">
    <property type="component" value="Unassembled WGS sequence"/>
</dbReference>
<feature type="compositionally biased region" description="Low complexity" evidence="4">
    <location>
        <begin position="116"/>
        <end position="125"/>
    </location>
</feature>
<dbReference type="InterPro" id="IPR001005">
    <property type="entry name" value="SANT/Myb"/>
</dbReference>
<feature type="compositionally biased region" description="Low complexity" evidence="4">
    <location>
        <begin position="342"/>
        <end position="352"/>
    </location>
</feature>